<keyword evidence="11 14" id="KW-1133">Transmembrane helix</keyword>
<dbReference type="EMBL" id="UINC01035551">
    <property type="protein sequence ID" value="SVB28133.1"/>
    <property type="molecule type" value="Genomic_DNA"/>
</dbReference>
<feature type="transmembrane region" description="Helical" evidence="14">
    <location>
        <begin position="136"/>
        <end position="153"/>
    </location>
</feature>
<evidence type="ECO:0000256" key="1">
    <source>
        <dbReference type="ARBA" id="ARBA00001936"/>
    </source>
</evidence>
<keyword evidence="12 14" id="KW-0472">Membrane</keyword>
<name>A0A382CS50_9ZZZZ</name>
<dbReference type="GO" id="GO:0016020">
    <property type="term" value="C:membrane"/>
    <property type="evidence" value="ECO:0007669"/>
    <property type="project" value="InterPro"/>
</dbReference>
<dbReference type="UniPathway" id="UPA00378"/>
<feature type="transmembrane region" description="Helical" evidence="14">
    <location>
        <begin position="165"/>
        <end position="181"/>
    </location>
</feature>
<keyword evidence="8 14" id="KW-0812">Transmembrane</keyword>
<feature type="transmembrane region" description="Helical" evidence="14">
    <location>
        <begin position="233"/>
        <end position="255"/>
    </location>
</feature>
<evidence type="ECO:0000256" key="8">
    <source>
        <dbReference type="ARBA" id="ARBA00022692"/>
    </source>
</evidence>
<feature type="transmembrane region" description="Helical" evidence="14">
    <location>
        <begin position="12"/>
        <end position="31"/>
    </location>
</feature>
<evidence type="ECO:0000256" key="6">
    <source>
        <dbReference type="ARBA" id="ARBA00022676"/>
    </source>
</evidence>
<feature type="transmembrane region" description="Helical" evidence="14">
    <location>
        <begin position="193"/>
        <end position="221"/>
    </location>
</feature>
<evidence type="ECO:0000259" key="15">
    <source>
        <dbReference type="Pfam" id="PF02516"/>
    </source>
</evidence>
<feature type="transmembrane region" description="Helical" evidence="14">
    <location>
        <begin position="111"/>
        <end position="129"/>
    </location>
</feature>
<feature type="domain" description="Oligosaccharyl transferase STT3 N-terminal" evidence="15">
    <location>
        <begin position="18"/>
        <end position="247"/>
    </location>
</feature>
<evidence type="ECO:0000256" key="14">
    <source>
        <dbReference type="SAM" id="Phobius"/>
    </source>
</evidence>
<feature type="non-terminal residue" evidence="16">
    <location>
        <position position="310"/>
    </location>
</feature>
<evidence type="ECO:0000256" key="2">
    <source>
        <dbReference type="ARBA" id="ARBA00001946"/>
    </source>
</evidence>
<dbReference type="PANTHER" id="PTHR13872">
    <property type="entry name" value="DOLICHYL-DIPHOSPHOOLIGOSACCHARIDE--PROTEIN GLYCOSYLTRANSFERASE SUBUNIT"/>
    <property type="match status" value="1"/>
</dbReference>
<comment type="cofactor">
    <cofactor evidence="1">
        <name>Mn(2+)</name>
        <dbReference type="ChEBI" id="CHEBI:29035"/>
    </cofactor>
</comment>
<evidence type="ECO:0000256" key="5">
    <source>
        <dbReference type="ARBA" id="ARBA00010810"/>
    </source>
</evidence>
<comment type="cofactor">
    <cofactor evidence="2">
        <name>Mg(2+)</name>
        <dbReference type="ChEBI" id="CHEBI:18420"/>
    </cofactor>
</comment>
<dbReference type="InterPro" id="IPR048307">
    <property type="entry name" value="STT3_N"/>
</dbReference>
<protein>
    <recommendedName>
        <fullName evidence="15">Oligosaccharyl transferase STT3 N-terminal domain-containing protein</fullName>
    </recommendedName>
</protein>
<keyword evidence="9" id="KW-0479">Metal-binding</keyword>
<gene>
    <name evidence="16" type="ORF">METZ01_LOCUS180987</name>
</gene>
<proteinExistence type="inferred from homology"/>
<evidence type="ECO:0000256" key="9">
    <source>
        <dbReference type="ARBA" id="ARBA00022723"/>
    </source>
</evidence>
<keyword evidence="13" id="KW-0464">Manganese</keyword>
<dbReference type="PANTHER" id="PTHR13872:SF1">
    <property type="entry name" value="DOLICHYL-DIPHOSPHOOLIGOSACCHARIDE--PROTEIN GLYCOSYLTRANSFERASE SUBUNIT STT3B"/>
    <property type="match status" value="1"/>
</dbReference>
<dbReference type="GO" id="GO:0046872">
    <property type="term" value="F:metal ion binding"/>
    <property type="evidence" value="ECO:0007669"/>
    <property type="project" value="UniProtKB-KW"/>
</dbReference>
<comment type="subcellular location">
    <subcellularLocation>
        <location evidence="3">Endomembrane system</location>
        <topology evidence="3">Multi-pass membrane protein</topology>
    </subcellularLocation>
</comment>
<keyword evidence="6" id="KW-0328">Glycosyltransferase</keyword>
<dbReference type="Pfam" id="PF02516">
    <property type="entry name" value="STT3"/>
    <property type="match status" value="1"/>
</dbReference>
<dbReference type="InterPro" id="IPR003674">
    <property type="entry name" value="Oligo_trans_STT3"/>
</dbReference>
<evidence type="ECO:0000256" key="11">
    <source>
        <dbReference type="ARBA" id="ARBA00022989"/>
    </source>
</evidence>
<dbReference type="AlphaFoldDB" id="A0A382CS50"/>
<accession>A0A382CS50</accession>
<evidence type="ECO:0000256" key="10">
    <source>
        <dbReference type="ARBA" id="ARBA00022842"/>
    </source>
</evidence>
<evidence type="ECO:0000256" key="7">
    <source>
        <dbReference type="ARBA" id="ARBA00022679"/>
    </source>
</evidence>
<organism evidence="16">
    <name type="scientific">marine metagenome</name>
    <dbReference type="NCBI Taxonomy" id="408172"/>
    <lineage>
        <taxon>unclassified sequences</taxon>
        <taxon>metagenomes</taxon>
        <taxon>ecological metagenomes</taxon>
    </lineage>
</organism>
<evidence type="ECO:0000256" key="12">
    <source>
        <dbReference type="ARBA" id="ARBA00023136"/>
    </source>
</evidence>
<keyword evidence="7" id="KW-0808">Transferase</keyword>
<evidence type="ECO:0000256" key="4">
    <source>
        <dbReference type="ARBA" id="ARBA00004922"/>
    </source>
</evidence>
<evidence type="ECO:0000313" key="16">
    <source>
        <dbReference type="EMBL" id="SVB28133.1"/>
    </source>
</evidence>
<evidence type="ECO:0000256" key="3">
    <source>
        <dbReference type="ARBA" id="ARBA00004127"/>
    </source>
</evidence>
<comment type="pathway">
    <text evidence="4">Protein modification; protein glycosylation.</text>
</comment>
<comment type="similarity">
    <text evidence="5">Belongs to the STT3 family.</text>
</comment>
<reference evidence="16" key="1">
    <citation type="submission" date="2018-05" db="EMBL/GenBank/DDBJ databases">
        <authorList>
            <person name="Lanie J.A."/>
            <person name="Ng W.-L."/>
            <person name="Kazmierczak K.M."/>
            <person name="Andrzejewski T.M."/>
            <person name="Davidsen T.M."/>
            <person name="Wayne K.J."/>
            <person name="Tettelin H."/>
            <person name="Glass J.I."/>
            <person name="Rusch D."/>
            <person name="Podicherti R."/>
            <person name="Tsui H.-C.T."/>
            <person name="Winkler M.E."/>
        </authorList>
    </citation>
    <scope>NUCLEOTIDE SEQUENCE</scope>
</reference>
<sequence length="310" mass="33975">MSLGLSKSSNYRRYLLIIGILAIAFSISFMFRSMPAQYGFELHEYDPFFNYRATQFIVENGIPAYLDWHDDMSWHPMGRDVASTSQPMLHITAAISYQIFGAGSELYDFTIMFPVVIGSATAIVMFAIVRTIGGTTAGLLASLFFAISVPILYRGLVGWFKSEPLGMFYGLLGIYFFLSGIKSNNGKSSLVRLVAGGVIIGLGIAAWGGIQFFILPLTLFFLALPFFRKDKKFLMWALPIFTFSLLASSSMFEILPANSLVSALSDSSFLLSTESGMDPAVDFYKFSDPDDTIASIGYGSAVLIGMTAIA</sequence>
<dbReference type="GO" id="GO:0004576">
    <property type="term" value="F:oligosaccharyl transferase activity"/>
    <property type="evidence" value="ECO:0007669"/>
    <property type="project" value="InterPro"/>
</dbReference>
<keyword evidence="10" id="KW-0460">Magnesium</keyword>
<evidence type="ECO:0000256" key="13">
    <source>
        <dbReference type="ARBA" id="ARBA00023211"/>
    </source>
</evidence>
<dbReference type="GO" id="GO:0012505">
    <property type="term" value="C:endomembrane system"/>
    <property type="evidence" value="ECO:0007669"/>
    <property type="project" value="UniProtKB-SubCell"/>
</dbReference>